<dbReference type="Pfam" id="PF03544">
    <property type="entry name" value="TonB_C"/>
    <property type="match status" value="1"/>
</dbReference>
<organism evidence="12 13">
    <name type="scientific">Acidaminococcus fermentans</name>
    <dbReference type="NCBI Taxonomy" id="905"/>
    <lineage>
        <taxon>Bacteria</taxon>
        <taxon>Bacillati</taxon>
        <taxon>Bacillota</taxon>
        <taxon>Negativicutes</taxon>
        <taxon>Acidaminococcales</taxon>
        <taxon>Acidaminococcaceae</taxon>
        <taxon>Acidaminococcus</taxon>
    </lineage>
</organism>
<keyword evidence="6" id="KW-0812">Transmembrane</keyword>
<dbReference type="PANTHER" id="PTHR33446:SF2">
    <property type="entry name" value="PROTEIN TONB"/>
    <property type="match status" value="1"/>
</dbReference>
<keyword evidence="4" id="KW-1003">Cell membrane</keyword>
<evidence type="ECO:0000256" key="2">
    <source>
        <dbReference type="ARBA" id="ARBA00006555"/>
    </source>
</evidence>
<sequence>MGSSDSRKGLLVSLGVHLAVFLALGSVGFQAWQKQQEQDKVYTVNIVSGSPYHGYGEVPGARLGNGNPPAPAAGQKPMTAASRPQVPAVPRMTAPDAIPEERTAAQNSPAAPVPTENASSALTGSGEASSSGQAAGDLEGGSPDGVSNGGNPSGSPGEPPGPAGADGPGFDTEAVQSDVSASFLGGPAPEYPDALRNHGIQGSVRVRMIVGKDGSVESASVVSSSGYGPMDQAALDAAYGYAFEPAYKEGYPVRCYATKTFTFRLN</sequence>
<dbReference type="AlphaFoldDB" id="A0A6N7VZW7"/>
<dbReference type="GO" id="GO:0055085">
    <property type="term" value="P:transmembrane transport"/>
    <property type="evidence" value="ECO:0007669"/>
    <property type="project" value="InterPro"/>
</dbReference>
<evidence type="ECO:0000256" key="8">
    <source>
        <dbReference type="ARBA" id="ARBA00022989"/>
    </source>
</evidence>
<dbReference type="InterPro" id="IPR051045">
    <property type="entry name" value="TonB-dependent_transducer"/>
</dbReference>
<comment type="caution">
    <text evidence="12">The sequence shown here is derived from an EMBL/GenBank/DDBJ whole genome shotgun (WGS) entry which is preliminary data.</text>
</comment>
<keyword evidence="7" id="KW-0653">Protein transport</keyword>
<keyword evidence="3" id="KW-0813">Transport</keyword>
<evidence type="ECO:0000256" key="1">
    <source>
        <dbReference type="ARBA" id="ARBA00004383"/>
    </source>
</evidence>
<keyword evidence="8" id="KW-1133">Transmembrane helix</keyword>
<evidence type="ECO:0000259" key="11">
    <source>
        <dbReference type="PROSITE" id="PS52015"/>
    </source>
</evidence>
<gene>
    <name evidence="12" type="ORF">FX155_02480</name>
</gene>
<name>A0A6N7VZW7_ACIFE</name>
<evidence type="ECO:0000256" key="5">
    <source>
        <dbReference type="ARBA" id="ARBA00022519"/>
    </source>
</evidence>
<dbReference type="Proteomes" id="UP000441455">
    <property type="component" value="Unassembled WGS sequence"/>
</dbReference>
<feature type="domain" description="TonB C-terminal" evidence="11">
    <location>
        <begin position="176"/>
        <end position="266"/>
    </location>
</feature>
<dbReference type="OrthoDB" id="1681210at2"/>
<dbReference type="InterPro" id="IPR037682">
    <property type="entry name" value="TonB_C"/>
</dbReference>
<evidence type="ECO:0000256" key="3">
    <source>
        <dbReference type="ARBA" id="ARBA00022448"/>
    </source>
</evidence>
<dbReference type="InterPro" id="IPR006260">
    <property type="entry name" value="TonB/TolA_C"/>
</dbReference>
<evidence type="ECO:0000256" key="6">
    <source>
        <dbReference type="ARBA" id="ARBA00022692"/>
    </source>
</evidence>
<dbReference type="GO" id="GO:0031992">
    <property type="term" value="F:energy transducer activity"/>
    <property type="evidence" value="ECO:0007669"/>
    <property type="project" value="TreeGrafter"/>
</dbReference>
<evidence type="ECO:0000256" key="9">
    <source>
        <dbReference type="ARBA" id="ARBA00023136"/>
    </source>
</evidence>
<dbReference type="GO" id="GO:0098797">
    <property type="term" value="C:plasma membrane protein complex"/>
    <property type="evidence" value="ECO:0007669"/>
    <property type="project" value="TreeGrafter"/>
</dbReference>
<dbReference type="Gene3D" id="3.30.1150.10">
    <property type="match status" value="1"/>
</dbReference>
<evidence type="ECO:0000256" key="4">
    <source>
        <dbReference type="ARBA" id="ARBA00022475"/>
    </source>
</evidence>
<dbReference type="NCBIfam" id="TIGR01352">
    <property type="entry name" value="tonB_Cterm"/>
    <property type="match status" value="1"/>
</dbReference>
<evidence type="ECO:0000313" key="13">
    <source>
        <dbReference type="Proteomes" id="UP000441455"/>
    </source>
</evidence>
<feature type="compositionally biased region" description="Gly residues" evidence="10">
    <location>
        <begin position="138"/>
        <end position="152"/>
    </location>
</feature>
<dbReference type="GO" id="GO:0015031">
    <property type="term" value="P:protein transport"/>
    <property type="evidence" value="ECO:0007669"/>
    <property type="project" value="UniProtKB-KW"/>
</dbReference>
<comment type="similarity">
    <text evidence="2">Belongs to the TonB family.</text>
</comment>
<feature type="region of interest" description="Disordered" evidence="10">
    <location>
        <begin position="102"/>
        <end position="173"/>
    </location>
</feature>
<dbReference type="EMBL" id="VULN01000003">
    <property type="protein sequence ID" value="MSS81486.1"/>
    <property type="molecule type" value="Genomic_DNA"/>
</dbReference>
<feature type="region of interest" description="Disordered" evidence="10">
    <location>
        <begin position="57"/>
        <end position="87"/>
    </location>
</feature>
<accession>A0A6N7VZW7</accession>
<dbReference type="PANTHER" id="PTHR33446">
    <property type="entry name" value="PROTEIN TONB-RELATED"/>
    <property type="match status" value="1"/>
</dbReference>
<dbReference type="SUPFAM" id="SSF74653">
    <property type="entry name" value="TolA/TonB C-terminal domain"/>
    <property type="match status" value="1"/>
</dbReference>
<dbReference type="RefSeq" id="WP_154487717.1">
    <property type="nucleotide sequence ID" value="NZ_VULN01000003.1"/>
</dbReference>
<feature type="compositionally biased region" description="Low complexity" evidence="10">
    <location>
        <begin position="124"/>
        <end position="137"/>
    </location>
</feature>
<keyword evidence="9" id="KW-0472">Membrane</keyword>
<evidence type="ECO:0000256" key="7">
    <source>
        <dbReference type="ARBA" id="ARBA00022927"/>
    </source>
</evidence>
<reference evidence="12 13" key="1">
    <citation type="submission" date="2019-08" db="EMBL/GenBank/DDBJ databases">
        <title>In-depth cultivation of the pig gut microbiome towards novel bacterial diversity and tailored functional studies.</title>
        <authorList>
            <person name="Wylensek D."/>
            <person name="Hitch T.C.A."/>
            <person name="Clavel T."/>
        </authorList>
    </citation>
    <scope>NUCLEOTIDE SEQUENCE [LARGE SCALE GENOMIC DNA]</scope>
    <source>
        <strain evidence="12 13">WCA-389-WT-5B</strain>
    </source>
</reference>
<keyword evidence="5" id="KW-0997">Cell inner membrane</keyword>
<proteinExistence type="inferred from homology"/>
<dbReference type="PROSITE" id="PS52015">
    <property type="entry name" value="TONB_CTD"/>
    <property type="match status" value="1"/>
</dbReference>
<evidence type="ECO:0000313" key="12">
    <source>
        <dbReference type="EMBL" id="MSS81486.1"/>
    </source>
</evidence>
<evidence type="ECO:0000256" key="10">
    <source>
        <dbReference type="SAM" id="MobiDB-lite"/>
    </source>
</evidence>
<comment type="subcellular location">
    <subcellularLocation>
        <location evidence="1">Cell inner membrane</location>
        <topology evidence="1">Single-pass membrane protein</topology>
        <orientation evidence="1">Periplasmic side</orientation>
    </subcellularLocation>
</comment>
<protein>
    <submittedName>
        <fullName evidence="12">TonB family protein</fullName>
    </submittedName>
</protein>